<proteinExistence type="inferred from homology"/>
<dbReference type="GO" id="GO:0015031">
    <property type="term" value="P:protein transport"/>
    <property type="evidence" value="ECO:0007669"/>
    <property type="project" value="UniProtKB-KW"/>
</dbReference>
<dbReference type="GO" id="GO:0098797">
    <property type="term" value="C:plasma membrane protein complex"/>
    <property type="evidence" value="ECO:0007669"/>
    <property type="project" value="TreeGrafter"/>
</dbReference>
<keyword evidence="8" id="KW-1133">Transmembrane helix</keyword>
<gene>
    <name evidence="12" type="ordered locus">Thivi_3310</name>
</gene>
<evidence type="ECO:0000256" key="4">
    <source>
        <dbReference type="ARBA" id="ARBA00022475"/>
    </source>
</evidence>
<keyword evidence="13" id="KW-1185">Reference proteome</keyword>
<sequence>MTLASEPDAPRTLPRLLTAADGGRATPAFAPALIGAGLIHLLAILLAPVAPPKPEPIPETALEVLILHAAGSAVVQPLPDAALARQNRLGESPRGDAATTIRSDRAPQPRDDPAPAANETIDETRPESVFAEPPIPEEVTQPSVDPNDIARGPPAPSQQPVSRDDPAVLAARVAPTPEPRPSLETLSRRQAPADAARILASQGTEIARLTASLETRASDHANRVRRKSISASTREFRYASYLGAWARKVERIGNLNYPQAAKEEQLYGSLILHVALRSDGSVERIRVVRSSGLDLLDQAAIQIVELAAPYSPFPPDIAAETDVLDIIRTWQFMQGGVLGWER</sequence>
<keyword evidence="4" id="KW-1003">Cell membrane</keyword>
<dbReference type="AlphaFoldDB" id="I3YDW5"/>
<dbReference type="STRING" id="765911.Thivi_3310"/>
<dbReference type="GO" id="GO:0055085">
    <property type="term" value="P:transmembrane transport"/>
    <property type="evidence" value="ECO:0007669"/>
    <property type="project" value="InterPro"/>
</dbReference>
<dbReference type="InterPro" id="IPR037682">
    <property type="entry name" value="TonB_C"/>
</dbReference>
<evidence type="ECO:0000256" key="3">
    <source>
        <dbReference type="ARBA" id="ARBA00022448"/>
    </source>
</evidence>
<dbReference type="GO" id="GO:0031992">
    <property type="term" value="F:energy transducer activity"/>
    <property type="evidence" value="ECO:0007669"/>
    <property type="project" value="TreeGrafter"/>
</dbReference>
<dbReference type="SUPFAM" id="SSF74653">
    <property type="entry name" value="TolA/TonB C-terminal domain"/>
    <property type="match status" value="1"/>
</dbReference>
<dbReference type="RefSeq" id="WP_014779590.1">
    <property type="nucleotide sequence ID" value="NC_018012.1"/>
</dbReference>
<evidence type="ECO:0000256" key="7">
    <source>
        <dbReference type="ARBA" id="ARBA00022927"/>
    </source>
</evidence>
<dbReference type="EMBL" id="CP003154">
    <property type="protein sequence ID" value="AFL75183.1"/>
    <property type="molecule type" value="Genomic_DNA"/>
</dbReference>
<feature type="compositionally biased region" description="Basic and acidic residues" evidence="10">
    <location>
        <begin position="102"/>
        <end position="113"/>
    </location>
</feature>
<keyword evidence="5" id="KW-0997">Cell inner membrane</keyword>
<dbReference type="InterPro" id="IPR006260">
    <property type="entry name" value="TonB/TolA_C"/>
</dbReference>
<keyword evidence="7" id="KW-0653">Protein transport</keyword>
<evidence type="ECO:0000313" key="13">
    <source>
        <dbReference type="Proteomes" id="UP000006062"/>
    </source>
</evidence>
<comment type="similarity">
    <text evidence="2">Belongs to the TonB family.</text>
</comment>
<accession>I3YDW5</accession>
<keyword evidence="6" id="KW-0812">Transmembrane</keyword>
<dbReference type="InterPro" id="IPR051045">
    <property type="entry name" value="TonB-dependent_transducer"/>
</dbReference>
<evidence type="ECO:0000256" key="1">
    <source>
        <dbReference type="ARBA" id="ARBA00004383"/>
    </source>
</evidence>
<feature type="region of interest" description="Disordered" evidence="10">
    <location>
        <begin position="88"/>
        <end position="165"/>
    </location>
</feature>
<evidence type="ECO:0000256" key="9">
    <source>
        <dbReference type="ARBA" id="ARBA00023136"/>
    </source>
</evidence>
<name>I3YDW5_THIV6</name>
<evidence type="ECO:0000313" key="12">
    <source>
        <dbReference type="EMBL" id="AFL75183.1"/>
    </source>
</evidence>
<dbReference type="PANTHER" id="PTHR33446:SF11">
    <property type="entry name" value="TONB3"/>
    <property type="match status" value="1"/>
</dbReference>
<evidence type="ECO:0000256" key="10">
    <source>
        <dbReference type="SAM" id="MobiDB-lite"/>
    </source>
</evidence>
<evidence type="ECO:0000256" key="6">
    <source>
        <dbReference type="ARBA" id="ARBA00022692"/>
    </source>
</evidence>
<evidence type="ECO:0000256" key="8">
    <source>
        <dbReference type="ARBA" id="ARBA00022989"/>
    </source>
</evidence>
<dbReference type="NCBIfam" id="TIGR01352">
    <property type="entry name" value="tonB_Cterm"/>
    <property type="match status" value="1"/>
</dbReference>
<dbReference type="HOGENOM" id="CLU_052089_0_0_6"/>
<dbReference type="eggNOG" id="COG0810">
    <property type="taxonomic scope" value="Bacteria"/>
</dbReference>
<dbReference type="Proteomes" id="UP000006062">
    <property type="component" value="Chromosome"/>
</dbReference>
<evidence type="ECO:0000256" key="2">
    <source>
        <dbReference type="ARBA" id="ARBA00006555"/>
    </source>
</evidence>
<feature type="domain" description="TonB C-terminal" evidence="11">
    <location>
        <begin position="242"/>
        <end position="334"/>
    </location>
</feature>
<keyword evidence="9" id="KW-0472">Membrane</keyword>
<dbReference type="Gene3D" id="3.30.1150.10">
    <property type="match status" value="1"/>
</dbReference>
<comment type="subcellular location">
    <subcellularLocation>
        <location evidence="1">Cell inner membrane</location>
        <topology evidence="1">Single-pass membrane protein</topology>
        <orientation evidence="1">Periplasmic side</orientation>
    </subcellularLocation>
</comment>
<organism evidence="12 13">
    <name type="scientific">Thiocystis violascens (strain ATCC 17096 / DSM 198 / 6111)</name>
    <name type="common">Chromatium violascens</name>
    <dbReference type="NCBI Taxonomy" id="765911"/>
    <lineage>
        <taxon>Bacteria</taxon>
        <taxon>Pseudomonadati</taxon>
        <taxon>Pseudomonadota</taxon>
        <taxon>Gammaproteobacteria</taxon>
        <taxon>Chromatiales</taxon>
        <taxon>Chromatiaceae</taxon>
        <taxon>Thiocystis</taxon>
    </lineage>
</organism>
<keyword evidence="3" id="KW-0813">Transport</keyword>
<evidence type="ECO:0000259" key="11">
    <source>
        <dbReference type="PROSITE" id="PS52015"/>
    </source>
</evidence>
<dbReference type="Pfam" id="PF03544">
    <property type="entry name" value="TonB_C"/>
    <property type="match status" value="1"/>
</dbReference>
<protein>
    <submittedName>
        <fullName evidence="12">TonB family protein</fullName>
    </submittedName>
</protein>
<dbReference type="PANTHER" id="PTHR33446">
    <property type="entry name" value="PROTEIN TONB-RELATED"/>
    <property type="match status" value="1"/>
</dbReference>
<dbReference type="KEGG" id="tvi:Thivi_3310"/>
<dbReference type="OrthoDB" id="9803361at2"/>
<dbReference type="PROSITE" id="PS52015">
    <property type="entry name" value="TONB_CTD"/>
    <property type="match status" value="1"/>
</dbReference>
<reference evidence="12 13" key="1">
    <citation type="submission" date="2012-06" db="EMBL/GenBank/DDBJ databases">
        <title>Complete sequence of Thiocystis violascens DSM 198.</title>
        <authorList>
            <consortium name="US DOE Joint Genome Institute"/>
            <person name="Lucas S."/>
            <person name="Han J."/>
            <person name="Lapidus A."/>
            <person name="Cheng J.-F."/>
            <person name="Goodwin L."/>
            <person name="Pitluck S."/>
            <person name="Peters L."/>
            <person name="Ovchinnikova G."/>
            <person name="Teshima H."/>
            <person name="Detter J.C."/>
            <person name="Han C."/>
            <person name="Tapia R."/>
            <person name="Land M."/>
            <person name="Hauser L."/>
            <person name="Kyrpides N."/>
            <person name="Ivanova N."/>
            <person name="Pagani I."/>
            <person name="Vogl K."/>
            <person name="Liu Z."/>
            <person name="Frigaard N.-U."/>
            <person name="Bryant D."/>
            <person name="Woyke T."/>
        </authorList>
    </citation>
    <scope>NUCLEOTIDE SEQUENCE [LARGE SCALE GENOMIC DNA]</scope>
    <source>
        <strain evidence="13">ATCC 17096 / DSM 198 / 6111</strain>
    </source>
</reference>
<evidence type="ECO:0000256" key="5">
    <source>
        <dbReference type="ARBA" id="ARBA00022519"/>
    </source>
</evidence>